<comment type="catalytic activity">
    <reaction evidence="5">
        <text>a 2'-deoxyadenosine in DNA + S-adenosyl-L-methionine = an N(6)-methyl-2'-deoxyadenosine in DNA + S-adenosyl-L-homocysteine + H(+)</text>
        <dbReference type="Rhea" id="RHEA:15197"/>
        <dbReference type="Rhea" id="RHEA-COMP:12418"/>
        <dbReference type="Rhea" id="RHEA-COMP:12419"/>
        <dbReference type="ChEBI" id="CHEBI:15378"/>
        <dbReference type="ChEBI" id="CHEBI:57856"/>
        <dbReference type="ChEBI" id="CHEBI:59789"/>
        <dbReference type="ChEBI" id="CHEBI:90615"/>
        <dbReference type="ChEBI" id="CHEBI:90616"/>
        <dbReference type="EC" id="2.1.1.72"/>
    </reaction>
</comment>
<protein>
    <recommendedName>
        <fullName evidence="1">site-specific DNA-methyltransferase (adenine-specific)</fullName>
        <ecNumber evidence="1">2.1.1.72</ecNumber>
    </recommendedName>
</protein>
<name>A0ABS3TH38_9BACT</name>
<dbReference type="PROSITE" id="PS00092">
    <property type="entry name" value="N6_MTASE"/>
    <property type="match status" value="1"/>
</dbReference>
<dbReference type="InterPro" id="IPR011639">
    <property type="entry name" value="MethylTrfase_TaqI-like_dom"/>
</dbReference>
<evidence type="ECO:0000256" key="5">
    <source>
        <dbReference type="ARBA" id="ARBA00047942"/>
    </source>
</evidence>
<dbReference type="InterPro" id="IPR002052">
    <property type="entry name" value="DNA_methylase_N6_adenine_CS"/>
</dbReference>
<evidence type="ECO:0000256" key="4">
    <source>
        <dbReference type="ARBA" id="ARBA00022691"/>
    </source>
</evidence>
<dbReference type="PANTHER" id="PTHR33841">
    <property type="entry name" value="DNA METHYLTRANSFERASE YEEA-RELATED"/>
    <property type="match status" value="1"/>
</dbReference>
<evidence type="ECO:0000256" key="3">
    <source>
        <dbReference type="ARBA" id="ARBA00022679"/>
    </source>
</evidence>
<feature type="domain" description="Type II methyltransferase M.TaqI-like" evidence="6">
    <location>
        <begin position="546"/>
        <end position="777"/>
    </location>
</feature>
<dbReference type="EC" id="2.1.1.72" evidence="1"/>
<dbReference type="InterPro" id="IPR029063">
    <property type="entry name" value="SAM-dependent_MTases_sf"/>
</dbReference>
<organism evidence="8 9">
    <name type="scientific">Hymenobacter defluvii</name>
    <dbReference type="NCBI Taxonomy" id="2054411"/>
    <lineage>
        <taxon>Bacteria</taxon>
        <taxon>Pseudomonadati</taxon>
        <taxon>Bacteroidota</taxon>
        <taxon>Cytophagia</taxon>
        <taxon>Cytophagales</taxon>
        <taxon>Hymenobacteraceae</taxon>
        <taxon>Hymenobacter</taxon>
    </lineage>
</organism>
<evidence type="ECO:0000256" key="2">
    <source>
        <dbReference type="ARBA" id="ARBA00022603"/>
    </source>
</evidence>
<feature type="domain" description="Type II methyltransferase M.TaqI-like" evidence="6">
    <location>
        <begin position="839"/>
        <end position="902"/>
    </location>
</feature>
<keyword evidence="4" id="KW-0949">S-adenosyl-L-methionine</keyword>
<evidence type="ECO:0000259" key="7">
    <source>
        <dbReference type="Pfam" id="PF22837"/>
    </source>
</evidence>
<reference evidence="8 9" key="1">
    <citation type="submission" date="2021-03" db="EMBL/GenBank/DDBJ databases">
        <authorList>
            <person name="Kim M.K."/>
        </authorList>
    </citation>
    <scope>NUCLEOTIDE SEQUENCE [LARGE SCALE GENOMIC DNA]</scope>
    <source>
        <strain evidence="8 9">BT507</strain>
    </source>
</reference>
<accession>A0ABS3TH38</accession>
<evidence type="ECO:0000313" key="9">
    <source>
        <dbReference type="Proteomes" id="UP000670527"/>
    </source>
</evidence>
<gene>
    <name evidence="8" type="ORF">J4D97_20165</name>
</gene>
<dbReference type="Proteomes" id="UP000670527">
    <property type="component" value="Unassembled WGS sequence"/>
</dbReference>
<dbReference type="RefSeq" id="WP_208309140.1">
    <property type="nucleotide sequence ID" value="NZ_JAGETX010000021.1"/>
</dbReference>
<dbReference type="InterPro" id="IPR054520">
    <property type="entry name" value="M_Eco57I_C"/>
</dbReference>
<keyword evidence="2" id="KW-0489">Methyltransferase</keyword>
<sequence length="1332" mass="152057">MATYPALADALRAFATSPLTEAATKLFQELGYNTSRQLELPADSYAGFEQAFDATNPDFHFNPTKARVQEWTAVHLLFQLTAVEMQATGLLFEPTVDRADPDSYLFFAIDLSGNHYTKPQLADIVREVNKPFPMHVFVLFRYGGCLTLSLIQRRPNRRFMDRDVLETVTHVHGIRQQQPHTAHLRILHMFSQDAIRAELPGRRLQTFGDLQAGWRKVMRTDVLNQQFYREYSALSRRLIRRLHPSQVPSKLDAHQGVLNLLNRVMFVYFVQKKGWLMENENFLYHFWQAYREHRKTLPAAQADKLTFHEHWLNPVFFAAFNGKLYSPEGVKGLTHIPQSYQAALVNFPFLNGGLFARHDTYDQFLLPDEDFAAIFDYFESYLFTIQEDTPLDVSLEINPELLGKMYEGMINATDLDDVDAEHGIVYTERPEINFMVRRSLVEVLDQKLAAPTIYDRSFLYHFIFDKPDQQLELLRRQSRLVSGFDAQALRTAIATFTACDPSCGSGSMLLGVITVQMELLRTLDTYLGRPHTGTDDYDIKKQLISKCIYGVDIKEWAVRIAELRLWLYMITEADFPAEVLRKAPLLPNLDFKLRQGNSLLQKFGALDFTVADLMRSRKGNTGAKRKLREFIQAKNAFVTGADPDSRTTAKQLKAQELAVFDAFLNELIDANNKRIQQLGVQQRTQQGALFNTGRGQQAPLPLDAGEIAALRADTTQLRQLLTQLRLQSRLPFSYDIDFMEVFLAPDDEADRGFDLVIGNPPYVSQIAMLPSEDGQVLEKLLQHKERRAEANKQFKEDLSEKVYKTYPFLRATKLVASLDEEGQPVMKANGQPKTKSVSVYGAKVPGRSDLYSYFQLLCPSYLNNKGTFCFIIASAWLDVEYGAFVQQFLLKHTNLHGFYDCNVRSFDASINTIIYLHSAPINTAKLLSADSTALGDDGIRVDYRTLLPPNRLVPFIMNKIDFELAAYAPLLEDQEKRTTNTFHDHYRLIPITQKAIYEAGYDSETNTYSGDKWGGKYLRAPEIYYTMLNKAQAILTPLESLATVKRGFMTGANSFFYLPNSFFDITEEGEFYRLLPKYKDLPNNLKVEKEFTRDTLLSLKDVSNMSTAHRHLKIIYTKGRNVKGKKIKEYIEFGQTKFSFKGKEHGSFHERTSCASRANWYDLPEQDDFDLFYSILNGDRHLVFNLENQFAISDNLGGISFVDKKLAATNAVFFNSIPFRLFMEMTGREMTGSITGKKIQVFEFAVLPALLQEIPKAAKHLINMRPIGSIFTELGFDRTQPIRAQTPNPLPDRAALDGLIFDALGLSAPERQEVYWAVAELVQQRLNKAASR</sequence>
<feature type="domain" description="Type II methyltransferase M.Eco57I C-terminal" evidence="7">
    <location>
        <begin position="1011"/>
        <end position="1232"/>
    </location>
</feature>
<dbReference type="Pfam" id="PF22837">
    <property type="entry name" value="M_Eco57I_C"/>
    <property type="match status" value="1"/>
</dbReference>
<dbReference type="Gene3D" id="3.40.50.150">
    <property type="entry name" value="Vaccinia Virus protein VP39"/>
    <property type="match status" value="1"/>
</dbReference>
<keyword evidence="9" id="KW-1185">Reference proteome</keyword>
<dbReference type="PANTHER" id="PTHR33841:SF1">
    <property type="entry name" value="DNA METHYLTRANSFERASE A"/>
    <property type="match status" value="1"/>
</dbReference>
<dbReference type="InterPro" id="IPR050953">
    <property type="entry name" value="N4_N6_ade-DNA_methylase"/>
</dbReference>
<dbReference type="Pfam" id="PF07669">
    <property type="entry name" value="Eco57I"/>
    <property type="match status" value="2"/>
</dbReference>
<proteinExistence type="predicted"/>
<evidence type="ECO:0000259" key="6">
    <source>
        <dbReference type="Pfam" id="PF07669"/>
    </source>
</evidence>
<dbReference type="EMBL" id="JAGETX010000021">
    <property type="protein sequence ID" value="MBO3272976.1"/>
    <property type="molecule type" value="Genomic_DNA"/>
</dbReference>
<keyword evidence="3" id="KW-0808">Transferase</keyword>
<comment type="caution">
    <text evidence="8">The sequence shown here is derived from an EMBL/GenBank/DDBJ whole genome shotgun (WGS) entry which is preliminary data.</text>
</comment>
<evidence type="ECO:0000256" key="1">
    <source>
        <dbReference type="ARBA" id="ARBA00011900"/>
    </source>
</evidence>
<dbReference type="SUPFAM" id="SSF53335">
    <property type="entry name" value="S-adenosyl-L-methionine-dependent methyltransferases"/>
    <property type="match status" value="1"/>
</dbReference>
<evidence type="ECO:0000313" key="8">
    <source>
        <dbReference type="EMBL" id="MBO3272976.1"/>
    </source>
</evidence>